<dbReference type="GO" id="GO:0016829">
    <property type="term" value="F:lyase activity"/>
    <property type="evidence" value="ECO:0007669"/>
    <property type="project" value="UniProtKB-KW"/>
</dbReference>
<evidence type="ECO:0000313" key="2">
    <source>
        <dbReference type="EMBL" id="ROR45067.1"/>
    </source>
</evidence>
<dbReference type="Gene3D" id="3.20.10.10">
    <property type="entry name" value="D-amino Acid Aminotransferase, subunit A, domain 2"/>
    <property type="match status" value="1"/>
</dbReference>
<keyword evidence="3" id="KW-0032">Aminotransferase</keyword>
<dbReference type="Proteomes" id="UP000266906">
    <property type="component" value="Unassembled WGS sequence"/>
</dbReference>
<dbReference type="GO" id="GO:0046394">
    <property type="term" value="P:carboxylic acid biosynthetic process"/>
    <property type="evidence" value="ECO:0007669"/>
    <property type="project" value="UniProtKB-ARBA"/>
</dbReference>
<dbReference type="EMBL" id="RJVJ01000001">
    <property type="protein sequence ID" value="ROR45067.1"/>
    <property type="molecule type" value="Genomic_DNA"/>
</dbReference>
<dbReference type="Proteomes" id="UP000267408">
    <property type="component" value="Unassembled WGS sequence"/>
</dbReference>
<comment type="similarity">
    <text evidence="1">Belongs to the class-IV pyridoxal-phosphate-dependent aminotransferase family.</text>
</comment>
<dbReference type="Gene3D" id="3.30.470.10">
    <property type="match status" value="1"/>
</dbReference>
<name>A0A3N4RXE5_9ACTN</name>
<dbReference type="GO" id="GO:0008483">
    <property type="term" value="F:transaminase activity"/>
    <property type="evidence" value="ECO:0007669"/>
    <property type="project" value="UniProtKB-KW"/>
</dbReference>
<dbReference type="NCBIfam" id="NF006734">
    <property type="entry name" value="PRK09266.1"/>
    <property type="match status" value="1"/>
</dbReference>
<dbReference type="PANTHER" id="PTHR42743:SF13">
    <property type="entry name" value="P-LOOP CONTAINING NUCLEOSIDE TRIPHOSPHATE HYDROLASE PROTEIN"/>
    <property type="match status" value="1"/>
</dbReference>
<dbReference type="InterPro" id="IPR043131">
    <property type="entry name" value="BCAT-like_N"/>
</dbReference>
<dbReference type="SUPFAM" id="SSF56752">
    <property type="entry name" value="D-aminoacid aminotransferase-like PLP-dependent enzymes"/>
    <property type="match status" value="1"/>
</dbReference>
<gene>
    <name evidence="3" type="ORF">EDD38_3774</name>
    <name evidence="2" type="ORF">EDD39_3279</name>
</gene>
<dbReference type="PANTHER" id="PTHR42743">
    <property type="entry name" value="AMINO-ACID AMINOTRANSFERASE"/>
    <property type="match status" value="1"/>
</dbReference>
<evidence type="ECO:0000313" key="3">
    <source>
        <dbReference type="EMBL" id="RPE35425.1"/>
    </source>
</evidence>
<keyword evidence="4" id="KW-1185">Reference proteome</keyword>
<comment type="caution">
    <text evidence="3">The sequence shown here is derived from an EMBL/GenBank/DDBJ whole genome shotgun (WGS) entry which is preliminary data.</text>
</comment>
<proteinExistence type="inferred from homology"/>
<dbReference type="Pfam" id="PF01063">
    <property type="entry name" value="Aminotran_4"/>
    <property type="match status" value="1"/>
</dbReference>
<protein>
    <submittedName>
        <fullName evidence="3">Branched-subunit amino acid aminotransferase/4-amino-4-deoxychorismate lyase</fullName>
    </submittedName>
</protein>
<keyword evidence="2" id="KW-0808">Transferase</keyword>
<keyword evidence="3" id="KW-0456">Lyase</keyword>
<dbReference type="OrthoDB" id="8912228at2"/>
<evidence type="ECO:0000313" key="5">
    <source>
        <dbReference type="Proteomes" id="UP000267408"/>
    </source>
</evidence>
<dbReference type="InterPro" id="IPR001544">
    <property type="entry name" value="Aminotrans_IV"/>
</dbReference>
<evidence type="ECO:0000313" key="4">
    <source>
        <dbReference type="Proteomes" id="UP000266906"/>
    </source>
</evidence>
<sequence>MAELDGRPVSAGQLQVLALTNYGHFTTMVVEDGRVRGLGLHLERLERDCAALFGVVPDRERVREFARRAVPGAGVVAVRVTLFDPAIDLGSIGGKAEPRVLVTARPVGSGVPGPIRVRTVRFERELPEVKSVALFGALRQRRLAQQAGFDDALFVDRDGGVTEGGTWNVGFLRGGGVLWPRGAYLAGTAMALLRGACGGAEERVGPELAGVEAVFATNAAVGVRPVAAVDGRVFDTAGVARLREAYLAVPGERL</sequence>
<dbReference type="RefSeq" id="WP_123556768.1">
    <property type="nucleotide sequence ID" value="NZ_RJVJ01000001.1"/>
</dbReference>
<organism evidence="3 4">
    <name type="scientific">Kitasatospora cineracea</name>
    <dbReference type="NCBI Taxonomy" id="88074"/>
    <lineage>
        <taxon>Bacteria</taxon>
        <taxon>Bacillati</taxon>
        <taxon>Actinomycetota</taxon>
        <taxon>Actinomycetes</taxon>
        <taxon>Kitasatosporales</taxon>
        <taxon>Streptomycetaceae</taxon>
        <taxon>Kitasatospora</taxon>
    </lineage>
</organism>
<reference evidence="4 5" key="1">
    <citation type="submission" date="2018-11" db="EMBL/GenBank/DDBJ databases">
        <title>Sequencing the genomes of 1000 actinobacteria strains.</title>
        <authorList>
            <person name="Klenk H.-P."/>
        </authorList>
    </citation>
    <scope>NUCLEOTIDE SEQUENCE [LARGE SCALE GENOMIC DNA]</scope>
    <source>
        <strain evidence="2 5">DSM 44780</strain>
        <strain evidence="3 4">DSM 44781</strain>
    </source>
</reference>
<dbReference type="EMBL" id="RKQG01000001">
    <property type="protein sequence ID" value="RPE35425.1"/>
    <property type="molecule type" value="Genomic_DNA"/>
</dbReference>
<dbReference type="AlphaFoldDB" id="A0A3N4RXE5"/>
<evidence type="ECO:0000256" key="1">
    <source>
        <dbReference type="ARBA" id="ARBA00009320"/>
    </source>
</evidence>
<dbReference type="InterPro" id="IPR036038">
    <property type="entry name" value="Aminotransferase-like"/>
</dbReference>
<accession>A0A8G1XG70</accession>
<accession>A0A3N4RXE5</accession>
<dbReference type="InterPro" id="IPR050571">
    <property type="entry name" value="Class-IV_PLP-Dep_Aminotrnsfr"/>
</dbReference>
<dbReference type="InterPro" id="IPR043132">
    <property type="entry name" value="BCAT-like_C"/>
</dbReference>